<evidence type="ECO:0000256" key="1">
    <source>
        <dbReference type="ARBA" id="ARBA00022490"/>
    </source>
</evidence>
<comment type="catalytic activity">
    <reaction evidence="6">
        <text>5-(methylsulfanyl)-alpha-D-ribose 1-phosphate = 5-(methylsulfanyl)-D-ribulose 1-phosphate</text>
        <dbReference type="Rhea" id="RHEA:19989"/>
        <dbReference type="ChEBI" id="CHEBI:58533"/>
        <dbReference type="ChEBI" id="CHEBI:58548"/>
        <dbReference type="EC" id="5.3.1.23"/>
    </reaction>
</comment>
<dbReference type="InterPro" id="IPR027363">
    <property type="entry name" value="M1Pi_N"/>
</dbReference>
<dbReference type="AlphaFoldDB" id="A0A1E4TA32"/>
<keyword evidence="8" id="KW-1185">Reference proteome</keyword>
<evidence type="ECO:0000256" key="5">
    <source>
        <dbReference type="ARBA" id="ARBA00023242"/>
    </source>
</evidence>
<evidence type="ECO:0000313" key="7">
    <source>
        <dbReference type="EMBL" id="ODV88604.1"/>
    </source>
</evidence>
<dbReference type="NCBIfam" id="TIGR00524">
    <property type="entry name" value="eIF-2B_rel"/>
    <property type="match status" value="1"/>
</dbReference>
<comment type="similarity">
    <text evidence="6">Belongs to the eIF-2B alpha/beta/delta subunits family. MtnA subfamily.</text>
</comment>
<dbReference type="GO" id="GO:0005634">
    <property type="term" value="C:nucleus"/>
    <property type="evidence" value="ECO:0007669"/>
    <property type="project" value="UniProtKB-SubCell"/>
</dbReference>
<dbReference type="InterPro" id="IPR042529">
    <property type="entry name" value="IF_2B-like_C"/>
</dbReference>
<dbReference type="HAMAP" id="MF_01678">
    <property type="entry name" value="Salvage_MtnA"/>
    <property type="match status" value="1"/>
</dbReference>
<reference evidence="8" key="1">
    <citation type="submission" date="2016-02" db="EMBL/GenBank/DDBJ databases">
        <title>Comparative genomics of biotechnologically important yeasts.</title>
        <authorList>
            <consortium name="DOE Joint Genome Institute"/>
            <person name="Riley R."/>
            <person name="Haridas S."/>
            <person name="Wolfe K.H."/>
            <person name="Lopes M.R."/>
            <person name="Hittinger C.T."/>
            <person name="Goker M."/>
            <person name="Salamov A."/>
            <person name="Wisecaver J."/>
            <person name="Long T.M."/>
            <person name="Aerts A.L."/>
            <person name="Barry K."/>
            <person name="Choi C."/>
            <person name="Clum A."/>
            <person name="Coughlan A.Y."/>
            <person name="Deshpande S."/>
            <person name="Douglass A.P."/>
            <person name="Hanson S.J."/>
            <person name="Klenk H.-P."/>
            <person name="Labutti K."/>
            <person name="Lapidus A."/>
            <person name="Lindquist E."/>
            <person name="Lipzen A."/>
            <person name="Meier-Kolthoff J.P."/>
            <person name="Ohm R.A."/>
            <person name="Otillar R.P."/>
            <person name="Pangilinan J."/>
            <person name="Peng Y."/>
            <person name="Rokas A."/>
            <person name="Rosa C.A."/>
            <person name="Scheuner C."/>
            <person name="Sibirny A.A."/>
            <person name="Slot J.C."/>
            <person name="Stielow J.B."/>
            <person name="Sun H."/>
            <person name="Kurtzman C.P."/>
            <person name="Blackwell M."/>
            <person name="Jeffries T.W."/>
            <person name="Grigoriev I.V."/>
        </authorList>
    </citation>
    <scope>NUCLEOTIDE SEQUENCE [LARGE SCALE GENOMIC DNA]</scope>
    <source>
        <strain evidence="8">NRRL Y-17796</strain>
    </source>
</reference>
<gene>
    <name evidence="6" type="primary">MRI1</name>
    <name evidence="7" type="ORF">CANCADRAFT_148312</name>
</gene>
<feature type="site" description="Transition state stabilizer" evidence="6">
    <location>
        <position position="164"/>
    </location>
</feature>
<dbReference type="EMBL" id="KV453843">
    <property type="protein sequence ID" value="ODV88604.1"/>
    <property type="molecule type" value="Genomic_DNA"/>
</dbReference>
<dbReference type="Gene3D" id="1.20.120.420">
    <property type="entry name" value="translation initiation factor eif-2b, domain 1"/>
    <property type="match status" value="1"/>
</dbReference>
<keyword evidence="5 6" id="KW-0539">Nucleus</keyword>
<dbReference type="FunFam" id="1.20.120.420:FF:000003">
    <property type="entry name" value="Methylthioribose-1-phosphate isomerase"/>
    <property type="match status" value="1"/>
</dbReference>
<evidence type="ECO:0000256" key="4">
    <source>
        <dbReference type="ARBA" id="ARBA00023235"/>
    </source>
</evidence>
<keyword evidence="4 6" id="KW-0413">Isomerase</keyword>
<dbReference type="InterPro" id="IPR037171">
    <property type="entry name" value="NagB/RpiA_transferase-like"/>
</dbReference>
<dbReference type="OrthoDB" id="2461at2759"/>
<dbReference type="FunFam" id="3.40.50.10470:FF:000003">
    <property type="entry name" value="Methylthioribose-1-phosphate isomerase"/>
    <property type="match status" value="1"/>
</dbReference>
<dbReference type="GO" id="GO:0005737">
    <property type="term" value="C:cytoplasm"/>
    <property type="evidence" value="ECO:0007669"/>
    <property type="project" value="UniProtKB-SubCell"/>
</dbReference>
<keyword evidence="2 6" id="KW-0028">Amino-acid biosynthesis</keyword>
<dbReference type="Gene3D" id="3.40.50.10470">
    <property type="entry name" value="Translation initiation factor eif-2b, domain 2"/>
    <property type="match status" value="1"/>
</dbReference>
<protein>
    <recommendedName>
        <fullName evidence="6">Methylthioribose-1-phosphate isomerase</fullName>
        <shortName evidence="6">M1Pi</shortName>
        <shortName evidence="6">MTR-1-P isomerase</shortName>
        <ecNumber evidence="6">5.3.1.23</ecNumber>
    </recommendedName>
    <alternativeName>
        <fullName evidence="6">S-methyl-5-thioribose-1-phosphate isomerase</fullName>
    </alternativeName>
    <alternativeName>
        <fullName evidence="6">Translation initiation factor eIF-2B subunit alpha/beta/delta-like protein</fullName>
    </alternativeName>
</protein>
<comment type="pathway">
    <text evidence="6">Amino-acid biosynthesis; L-methionine biosynthesis via salvage pathway; L-methionine from S-methyl-5-thio-alpha-D-ribose 1-phosphate: step 1/6.</text>
</comment>
<accession>A0A1E4TA32</accession>
<dbReference type="InterPro" id="IPR000649">
    <property type="entry name" value="IF-2B-related"/>
</dbReference>
<dbReference type="InterPro" id="IPR011559">
    <property type="entry name" value="Initiation_fac_2B_a/b/d"/>
</dbReference>
<dbReference type="GO" id="GO:0046523">
    <property type="term" value="F:S-methyl-5-thioribose-1-phosphate isomerase activity"/>
    <property type="evidence" value="ECO:0007669"/>
    <property type="project" value="UniProtKB-UniRule"/>
</dbReference>
<dbReference type="PANTHER" id="PTHR43475:SF1">
    <property type="entry name" value="METHYLTHIORIBOSE-1-PHOSPHATE ISOMERASE"/>
    <property type="match status" value="1"/>
</dbReference>
<comment type="function">
    <text evidence="6">Catalyzes the interconversion of methylthioribose-1-phosphate (MTR-1-P) into methylthioribulose-1-phosphate (MTRu-1-P).</text>
</comment>
<dbReference type="NCBIfam" id="NF004326">
    <property type="entry name" value="PRK05720.1"/>
    <property type="match status" value="1"/>
</dbReference>
<dbReference type="EC" id="5.3.1.23" evidence="6"/>
<dbReference type="Proteomes" id="UP000095023">
    <property type="component" value="Unassembled WGS sequence"/>
</dbReference>
<proteinExistence type="inferred from homology"/>
<dbReference type="SUPFAM" id="SSF100950">
    <property type="entry name" value="NagB/RpiA/CoA transferase-like"/>
    <property type="match status" value="1"/>
</dbReference>
<comment type="subcellular location">
    <subcellularLocation>
        <location evidence="6">Cytoplasm</location>
    </subcellularLocation>
    <subcellularLocation>
        <location evidence="6">Nucleus</location>
    </subcellularLocation>
</comment>
<dbReference type="NCBIfam" id="TIGR00512">
    <property type="entry name" value="salvage_mtnA"/>
    <property type="match status" value="1"/>
</dbReference>
<dbReference type="GO" id="GO:0019509">
    <property type="term" value="P:L-methionine salvage from methylthioadenosine"/>
    <property type="evidence" value="ECO:0007669"/>
    <property type="project" value="UniProtKB-UniRule"/>
</dbReference>
<dbReference type="UniPathway" id="UPA00904">
    <property type="reaction ID" value="UER00874"/>
</dbReference>
<feature type="active site" description="Proton donor" evidence="6">
    <location>
        <position position="244"/>
    </location>
</feature>
<dbReference type="PANTHER" id="PTHR43475">
    <property type="entry name" value="METHYLTHIORIBOSE-1-PHOSPHATE ISOMERASE"/>
    <property type="match status" value="1"/>
</dbReference>
<evidence type="ECO:0000313" key="8">
    <source>
        <dbReference type="Proteomes" id="UP000095023"/>
    </source>
</evidence>
<evidence type="ECO:0000256" key="6">
    <source>
        <dbReference type="HAMAP-Rule" id="MF_03119"/>
    </source>
</evidence>
<keyword evidence="3 6" id="KW-0486">Methionine biosynthesis</keyword>
<evidence type="ECO:0000256" key="2">
    <source>
        <dbReference type="ARBA" id="ARBA00022605"/>
    </source>
</evidence>
<keyword evidence="1 6" id="KW-0963">Cytoplasm</keyword>
<dbReference type="Pfam" id="PF01008">
    <property type="entry name" value="IF-2B"/>
    <property type="match status" value="1"/>
</dbReference>
<evidence type="ECO:0000256" key="3">
    <source>
        <dbReference type="ARBA" id="ARBA00023167"/>
    </source>
</evidence>
<dbReference type="InterPro" id="IPR005251">
    <property type="entry name" value="IF-M1Pi"/>
</dbReference>
<sequence length="353" mass="37959">MSMTNVLRSILYDGNSRSLKVLNQLLLPHKEEYVDVKDSNDGYDVIKKMIVRGAPAIAMVAILSLAVELADKSFDSPEECTKYIESRLDYLYKSRPTAVNLGDAVKKAKEVARNAALDSAADIVLEYAKMAEIMLEEDIRTNERIGKHGSTLFEGKDLEVVTICNTGSLATAGYGTALGVIRSLHADGKLGMAWALETRPYLQGARLTAYELVADGIPGTLITDSMAAALMKTRKIAGVVVGADRVAANGDTANKIGTYQLAVVAKYHGVKFYVAAPTTSIDLHTATGADIPIETRADDELREVQGVSIAPEINVWNPAFDVTDSSLIDGIITENGVVLPQNGVFDMRSVCSS</sequence>
<organism evidence="7 8">
    <name type="scientific">Tortispora caseinolytica NRRL Y-17796</name>
    <dbReference type="NCBI Taxonomy" id="767744"/>
    <lineage>
        <taxon>Eukaryota</taxon>
        <taxon>Fungi</taxon>
        <taxon>Dikarya</taxon>
        <taxon>Ascomycota</taxon>
        <taxon>Saccharomycotina</taxon>
        <taxon>Trigonopsidomycetes</taxon>
        <taxon>Trigonopsidales</taxon>
        <taxon>Trigonopsidaceae</taxon>
        <taxon>Tortispora</taxon>
    </lineage>
</organism>
<name>A0A1E4TA32_9ASCO</name>